<dbReference type="Gene3D" id="1.10.168.10">
    <property type="entry name" value="Phosducin, domain 2"/>
    <property type="match status" value="1"/>
</dbReference>
<feature type="compositionally biased region" description="Basic and acidic residues" evidence="4">
    <location>
        <begin position="99"/>
        <end position="109"/>
    </location>
</feature>
<feature type="coiled-coil region" evidence="3">
    <location>
        <begin position="182"/>
        <end position="219"/>
    </location>
</feature>
<dbReference type="InterPro" id="IPR024253">
    <property type="entry name" value="Phosducin_thioredoxin-like_dom"/>
</dbReference>
<dbReference type="Pfam" id="PF02114">
    <property type="entry name" value="Phosducin"/>
    <property type="match status" value="1"/>
</dbReference>
<evidence type="ECO:0000256" key="4">
    <source>
        <dbReference type="SAM" id="MobiDB-lite"/>
    </source>
</evidence>
<organism evidence="6 7">
    <name type="scientific">Jimgerdemannia flammicorona</name>
    <dbReference type="NCBI Taxonomy" id="994334"/>
    <lineage>
        <taxon>Eukaryota</taxon>
        <taxon>Fungi</taxon>
        <taxon>Fungi incertae sedis</taxon>
        <taxon>Mucoromycota</taxon>
        <taxon>Mucoromycotina</taxon>
        <taxon>Endogonomycetes</taxon>
        <taxon>Endogonales</taxon>
        <taxon>Endogonaceae</taxon>
        <taxon>Jimgerdemannia</taxon>
    </lineage>
</organism>
<dbReference type="InterPro" id="IPR036249">
    <property type="entry name" value="Thioredoxin-like_sf"/>
</dbReference>
<dbReference type="PANTHER" id="PTHR46052">
    <property type="entry name" value="PHOSDUCIN-LIKE PROTEIN"/>
    <property type="match status" value="1"/>
</dbReference>
<feature type="domain" description="Phosducin" evidence="5">
    <location>
        <begin position="139"/>
        <end position="362"/>
    </location>
</feature>
<dbReference type="Gene3D" id="3.40.30.10">
    <property type="entry name" value="Glutaredoxin"/>
    <property type="match status" value="1"/>
</dbReference>
<dbReference type="InterPro" id="IPR051499">
    <property type="entry name" value="Phosducin-like_reg"/>
</dbReference>
<dbReference type="SUPFAM" id="SSF52833">
    <property type="entry name" value="Thioredoxin-like"/>
    <property type="match status" value="1"/>
</dbReference>
<dbReference type="InterPro" id="IPR023196">
    <property type="entry name" value="Phosducin_N_dom_sf"/>
</dbReference>
<keyword evidence="3" id="KW-0175">Coiled coil</keyword>
<name>A0A433QRU2_9FUNG</name>
<keyword evidence="7" id="KW-1185">Reference proteome</keyword>
<dbReference type="CDD" id="cd02987">
    <property type="entry name" value="Phd_like_Phd"/>
    <property type="match status" value="1"/>
</dbReference>
<accession>A0A433QRU2</accession>
<feature type="region of interest" description="Disordered" evidence="4">
    <location>
        <begin position="95"/>
        <end position="144"/>
    </location>
</feature>
<keyword evidence="2" id="KW-0597">Phosphoprotein</keyword>
<evidence type="ECO:0000256" key="3">
    <source>
        <dbReference type="SAM" id="Coils"/>
    </source>
</evidence>
<dbReference type="GO" id="GO:0008277">
    <property type="term" value="P:regulation of G protein-coupled receptor signaling pathway"/>
    <property type="evidence" value="ECO:0007669"/>
    <property type="project" value="InterPro"/>
</dbReference>
<comment type="similarity">
    <text evidence="1">Belongs to the phosducin family.</text>
</comment>
<dbReference type="InterPro" id="IPR001200">
    <property type="entry name" value="Phosducin"/>
</dbReference>
<dbReference type="Proteomes" id="UP000274822">
    <property type="component" value="Unassembled WGS sequence"/>
</dbReference>
<evidence type="ECO:0000259" key="5">
    <source>
        <dbReference type="Pfam" id="PF02114"/>
    </source>
</evidence>
<dbReference type="PANTHER" id="PTHR46052:SF1">
    <property type="entry name" value="PHOSDUCIN-LIKE PROTEIN"/>
    <property type="match status" value="1"/>
</dbReference>
<proteinExistence type="inferred from homology"/>
<dbReference type="AlphaFoldDB" id="A0A433QRU2"/>
<dbReference type="EMBL" id="RBNJ01002026">
    <property type="protein sequence ID" value="RUS32489.1"/>
    <property type="molecule type" value="Genomic_DNA"/>
</dbReference>
<comment type="caution">
    <text evidence="6">The sequence shown here is derived from an EMBL/GenBank/DDBJ whole genome shotgun (WGS) entry which is preliminary data.</text>
</comment>
<sequence length="368" mass="41561">MFFSLAAWIFADVSVLFGEGVMSLIICLSVDREKLATWRESFVRFVVVVPRALPEWKQSIKGRRRRWNVSNGLPQHTTPISTNHHMDPLLTKLEAASLGEEKDDRRKDEIDEEEDDGIDISDIIPSTSPVPRPRPNGRQTGPKGVLADHAYYKSVMSQAQDARTRAHNARVLAKAATTTTHHEDEEAAKDEAELVIQELEVEEARNDEDREALKQYRQKRLEELQALNAAATKRKQFGSVQEITSAQYASAVDNEWRTVPVIIHLFDNSIPQCRLVHEHLQHLARKYTLAKFLKVQARDVEFDLVESPAILAYKGGVLVANLVRVTDEVGETGFDADKVEDMLLKYGAISEEDIFEVTATTTEDDDDD</sequence>
<feature type="compositionally biased region" description="Acidic residues" evidence="4">
    <location>
        <begin position="110"/>
        <end position="119"/>
    </location>
</feature>
<evidence type="ECO:0000313" key="7">
    <source>
        <dbReference type="Proteomes" id="UP000274822"/>
    </source>
</evidence>
<protein>
    <recommendedName>
        <fullName evidence="5">Phosducin domain-containing protein</fullName>
    </recommendedName>
</protein>
<gene>
    <name evidence="6" type="ORF">BC938DRAFT_475273</name>
</gene>
<evidence type="ECO:0000256" key="1">
    <source>
        <dbReference type="ARBA" id="ARBA00009686"/>
    </source>
</evidence>
<reference evidence="6 7" key="1">
    <citation type="journal article" date="2018" name="New Phytol.">
        <title>Phylogenomics of Endogonaceae and evolution of mycorrhizas within Mucoromycota.</title>
        <authorList>
            <person name="Chang Y."/>
            <person name="Desiro A."/>
            <person name="Na H."/>
            <person name="Sandor L."/>
            <person name="Lipzen A."/>
            <person name="Clum A."/>
            <person name="Barry K."/>
            <person name="Grigoriev I.V."/>
            <person name="Martin F.M."/>
            <person name="Stajich J.E."/>
            <person name="Smith M.E."/>
            <person name="Bonito G."/>
            <person name="Spatafora J.W."/>
        </authorList>
    </citation>
    <scope>NUCLEOTIDE SEQUENCE [LARGE SCALE GENOMIC DNA]</scope>
    <source>
        <strain evidence="6 7">AD002</strain>
    </source>
</reference>
<evidence type="ECO:0000256" key="2">
    <source>
        <dbReference type="ARBA" id="ARBA00022553"/>
    </source>
</evidence>
<evidence type="ECO:0000313" key="6">
    <source>
        <dbReference type="EMBL" id="RUS32489.1"/>
    </source>
</evidence>